<dbReference type="VEuPathDB" id="VectorBase:GAUT016387"/>
<evidence type="ECO:0000313" key="2">
    <source>
        <dbReference type="Proteomes" id="UP000078200"/>
    </source>
</evidence>
<reference evidence="1" key="1">
    <citation type="submission" date="2020-05" db="UniProtKB">
        <authorList>
            <consortium name="EnsemblMetazoa"/>
        </authorList>
    </citation>
    <scope>IDENTIFICATION</scope>
    <source>
        <strain evidence="1">TTRI</strain>
    </source>
</reference>
<proteinExistence type="predicted"/>
<dbReference type="EnsemblMetazoa" id="GAUT016387-RA">
    <property type="protein sequence ID" value="GAUT016387-PA"/>
    <property type="gene ID" value="GAUT016387"/>
</dbReference>
<accession>A0A1A9UUX5</accession>
<dbReference type="Proteomes" id="UP000078200">
    <property type="component" value="Unassembled WGS sequence"/>
</dbReference>
<protein>
    <submittedName>
        <fullName evidence="1">Uncharacterized protein</fullName>
    </submittedName>
</protein>
<sequence length="140" mass="15726">MGIPMPLAPKSSKPRIRSSSVTTIALILFSRNLKDIYSEYISVRSPAHLSLDINRSHMNFLANSLFQLPISQIDAAFDKICNEIGFEILGNILCADINDCMFINITVKLKPSQVLRNIENANINIDLSSMLTQLWILFQS</sequence>
<keyword evidence="2" id="KW-1185">Reference proteome</keyword>
<organism evidence="1 2">
    <name type="scientific">Glossina austeni</name>
    <name type="common">Savannah tsetse fly</name>
    <dbReference type="NCBI Taxonomy" id="7395"/>
    <lineage>
        <taxon>Eukaryota</taxon>
        <taxon>Metazoa</taxon>
        <taxon>Ecdysozoa</taxon>
        <taxon>Arthropoda</taxon>
        <taxon>Hexapoda</taxon>
        <taxon>Insecta</taxon>
        <taxon>Pterygota</taxon>
        <taxon>Neoptera</taxon>
        <taxon>Endopterygota</taxon>
        <taxon>Diptera</taxon>
        <taxon>Brachycera</taxon>
        <taxon>Muscomorpha</taxon>
        <taxon>Hippoboscoidea</taxon>
        <taxon>Glossinidae</taxon>
        <taxon>Glossina</taxon>
    </lineage>
</organism>
<name>A0A1A9UUX5_GLOAU</name>
<evidence type="ECO:0000313" key="1">
    <source>
        <dbReference type="EnsemblMetazoa" id="GAUT016387-PA"/>
    </source>
</evidence>
<dbReference type="AlphaFoldDB" id="A0A1A9UUX5"/>